<dbReference type="InterPro" id="IPR041698">
    <property type="entry name" value="Methyltransf_25"/>
</dbReference>
<evidence type="ECO:0000256" key="1">
    <source>
        <dbReference type="ARBA" id="ARBA00022630"/>
    </source>
</evidence>
<organism evidence="8 9">
    <name type="scientific">Nocardioides marinisabuli</name>
    <dbReference type="NCBI Taxonomy" id="419476"/>
    <lineage>
        <taxon>Bacteria</taxon>
        <taxon>Bacillati</taxon>
        <taxon>Actinomycetota</taxon>
        <taxon>Actinomycetes</taxon>
        <taxon>Propionibacteriales</taxon>
        <taxon>Nocardioidaceae</taxon>
        <taxon>Nocardioides</taxon>
    </lineage>
</organism>
<keyword evidence="5" id="KW-1133">Transmembrane helix</keyword>
<proteinExistence type="predicted"/>
<dbReference type="Gene3D" id="3.40.50.150">
    <property type="entry name" value="Vaccinia Virus protein VP39"/>
    <property type="match status" value="1"/>
</dbReference>
<comment type="catalytic activity">
    <reaction evidence="3">
        <text>[thioredoxin]-dithiol + NADP(+) = [thioredoxin]-disulfide + NADPH + H(+)</text>
        <dbReference type="Rhea" id="RHEA:20345"/>
        <dbReference type="Rhea" id="RHEA-COMP:10698"/>
        <dbReference type="Rhea" id="RHEA-COMP:10700"/>
        <dbReference type="ChEBI" id="CHEBI:15378"/>
        <dbReference type="ChEBI" id="CHEBI:29950"/>
        <dbReference type="ChEBI" id="CHEBI:50058"/>
        <dbReference type="ChEBI" id="CHEBI:57783"/>
        <dbReference type="ChEBI" id="CHEBI:58349"/>
        <dbReference type="EC" id="1.8.1.9"/>
    </reaction>
</comment>
<evidence type="ECO:0000256" key="3">
    <source>
        <dbReference type="ARBA" id="ARBA00048132"/>
    </source>
</evidence>
<dbReference type="PRINTS" id="PR00469">
    <property type="entry name" value="PNDRDTASEII"/>
</dbReference>
<dbReference type="PANTHER" id="PTHR48105">
    <property type="entry name" value="THIOREDOXIN REDUCTASE 1-RELATED-RELATED"/>
    <property type="match status" value="1"/>
</dbReference>
<dbReference type="SUPFAM" id="SSF51905">
    <property type="entry name" value="FAD/NAD(P)-binding domain"/>
    <property type="match status" value="1"/>
</dbReference>
<evidence type="ECO:0000259" key="6">
    <source>
        <dbReference type="Pfam" id="PF07992"/>
    </source>
</evidence>
<evidence type="ECO:0000313" key="9">
    <source>
        <dbReference type="Proteomes" id="UP000516957"/>
    </source>
</evidence>
<sequence length="537" mass="57385">MTGNEYDESWDVVVVGGGAAGLSAALMLGRARRRVLVVDAGEPRNRYAAHVHGVLGHDGLEPAALVARGREELAAYDVEVRAGRVEAVEDLAEDSAALLVRLDSGASLRTRALVVATGITDVLPEVPGLAERWGSSVLHCPYCHGWEVRGRRIGILATGPWGLHQAQLLRQWSDDVVLLSAAMEPLEEAVVQRLASRGVRVVPDEVVEVLGDGAALTGVRTAADEVVEVDALFTIGHPAPHDGFLDGLALGREEGQFGSFLTVDPTGRTSHERVWAVGNVVEPMAAVPMVMSAGAKAGAVVNAVLVEEDFDAAQVAAHQVAEHWEGFYADTPRKWSGRVNATTADVVATLPVGDVLDLGCGEGGDAVWLAEQGWRVTAVDISDTATARGAEGAAARGVADRVEWHAHDLATWRTEETFDLVTASFLHSEVALPRTEVLRRAASRLRPGGHLLLVSHVFESEADLPPWAPRKEDGHDHGKHSSPMPELLTPVEEVAELALDPDAWSVVLCEIREREATGPDGRQTATMKDGVVLLQRR</sequence>
<protein>
    <submittedName>
        <fullName evidence="8">Thioredoxin reductase/SAM-dependent methyltransferase</fullName>
    </submittedName>
</protein>
<dbReference type="AlphaFoldDB" id="A0A7Y9F1T4"/>
<dbReference type="Gene3D" id="3.50.50.60">
    <property type="entry name" value="FAD/NAD(P)-binding domain"/>
    <property type="match status" value="2"/>
</dbReference>
<dbReference type="PRINTS" id="PR00368">
    <property type="entry name" value="FADPNR"/>
</dbReference>
<dbReference type="GO" id="GO:0032259">
    <property type="term" value="P:methylation"/>
    <property type="evidence" value="ECO:0007669"/>
    <property type="project" value="UniProtKB-KW"/>
</dbReference>
<feature type="domain" description="FAD/NAD(P)-binding" evidence="6">
    <location>
        <begin position="11"/>
        <end position="289"/>
    </location>
</feature>
<dbReference type="Pfam" id="PF07992">
    <property type="entry name" value="Pyr_redox_2"/>
    <property type="match status" value="1"/>
</dbReference>
<dbReference type="Pfam" id="PF13649">
    <property type="entry name" value="Methyltransf_25"/>
    <property type="match status" value="1"/>
</dbReference>
<dbReference type="InterPro" id="IPR029063">
    <property type="entry name" value="SAM-dependent_MTases_sf"/>
</dbReference>
<comment type="caution">
    <text evidence="8">The sequence shown here is derived from an EMBL/GenBank/DDBJ whole genome shotgun (WGS) entry which is preliminary data.</text>
</comment>
<feature type="transmembrane region" description="Helical" evidence="5">
    <location>
        <begin position="12"/>
        <end position="29"/>
    </location>
</feature>
<gene>
    <name evidence="8" type="ORF">BKA08_002300</name>
</gene>
<keyword evidence="8" id="KW-0808">Transferase</keyword>
<name>A0A7Y9F1T4_9ACTN</name>
<evidence type="ECO:0000256" key="5">
    <source>
        <dbReference type="SAM" id="Phobius"/>
    </source>
</evidence>
<keyword evidence="5" id="KW-0472">Membrane</keyword>
<feature type="region of interest" description="Disordered" evidence="4">
    <location>
        <begin position="465"/>
        <end position="484"/>
    </location>
</feature>
<dbReference type="InterPro" id="IPR050097">
    <property type="entry name" value="Ferredoxin-NADP_redctase_2"/>
</dbReference>
<feature type="domain" description="Methyltransferase" evidence="7">
    <location>
        <begin position="355"/>
        <end position="449"/>
    </location>
</feature>
<evidence type="ECO:0000313" key="8">
    <source>
        <dbReference type="EMBL" id="NYD58062.1"/>
    </source>
</evidence>
<dbReference type="SUPFAM" id="SSF53335">
    <property type="entry name" value="S-adenosyl-L-methionine-dependent methyltransferases"/>
    <property type="match status" value="1"/>
</dbReference>
<dbReference type="GO" id="GO:0004791">
    <property type="term" value="F:thioredoxin-disulfide reductase (NADPH) activity"/>
    <property type="evidence" value="ECO:0007669"/>
    <property type="project" value="UniProtKB-EC"/>
</dbReference>
<accession>A0A7Y9F1T4</accession>
<keyword evidence="9" id="KW-1185">Reference proteome</keyword>
<dbReference type="InterPro" id="IPR023753">
    <property type="entry name" value="FAD/NAD-binding_dom"/>
</dbReference>
<evidence type="ECO:0000256" key="4">
    <source>
        <dbReference type="SAM" id="MobiDB-lite"/>
    </source>
</evidence>
<dbReference type="EMBL" id="JACCBE010000001">
    <property type="protein sequence ID" value="NYD58062.1"/>
    <property type="molecule type" value="Genomic_DNA"/>
</dbReference>
<dbReference type="Proteomes" id="UP000516957">
    <property type="component" value="Unassembled WGS sequence"/>
</dbReference>
<dbReference type="GO" id="GO:0008168">
    <property type="term" value="F:methyltransferase activity"/>
    <property type="evidence" value="ECO:0007669"/>
    <property type="project" value="UniProtKB-KW"/>
</dbReference>
<evidence type="ECO:0000256" key="2">
    <source>
        <dbReference type="ARBA" id="ARBA00023002"/>
    </source>
</evidence>
<keyword evidence="2" id="KW-0560">Oxidoreductase</keyword>
<dbReference type="CDD" id="cd02440">
    <property type="entry name" value="AdoMet_MTases"/>
    <property type="match status" value="1"/>
</dbReference>
<keyword evidence="5" id="KW-0812">Transmembrane</keyword>
<dbReference type="InterPro" id="IPR036188">
    <property type="entry name" value="FAD/NAD-bd_sf"/>
</dbReference>
<reference evidence="8 9" key="1">
    <citation type="submission" date="2020-07" db="EMBL/GenBank/DDBJ databases">
        <title>Sequencing the genomes of 1000 actinobacteria strains.</title>
        <authorList>
            <person name="Klenk H.-P."/>
        </authorList>
    </citation>
    <scope>NUCLEOTIDE SEQUENCE [LARGE SCALE GENOMIC DNA]</scope>
    <source>
        <strain evidence="8 9">DSM 18965</strain>
    </source>
</reference>
<keyword evidence="1" id="KW-0285">Flavoprotein</keyword>
<dbReference type="RefSeq" id="WP_179615731.1">
    <property type="nucleotide sequence ID" value="NZ_CP059163.1"/>
</dbReference>
<keyword evidence="8" id="KW-0489">Methyltransferase</keyword>
<evidence type="ECO:0000259" key="7">
    <source>
        <dbReference type="Pfam" id="PF13649"/>
    </source>
</evidence>